<dbReference type="GO" id="GO:0005789">
    <property type="term" value="C:endoplasmic reticulum membrane"/>
    <property type="evidence" value="ECO:0007669"/>
    <property type="project" value="TreeGrafter"/>
</dbReference>
<keyword evidence="8 11" id="KW-1133">Transmembrane helix</keyword>
<evidence type="ECO:0000256" key="7">
    <source>
        <dbReference type="ARBA" id="ARBA00022786"/>
    </source>
</evidence>
<evidence type="ECO:0000256" key="1">
    <source>
        <dbReference type="ARBA" id="ARBA00000900"/>
    </source>
</evidence>
<gene>
    <name evidence="12" type="ORF">MENT_LOCUS21055</name>
</gene>
<evidence type="ECO:0000313" key="13">
    <source>
        <dbReference type="Proteomes" id="UP000580250"/>
    </source>
</evidence>
<keyword evidence="9 11" id="KW-0472">Membrane</keyword>
<feature type="compositionally biased region" description="Basic and acidic residues" evidence="10">
    <location>
        <begin position="12"/>
        <end position="26"/>
    </location>
</feature>
<evidence type="ECO:0000256" key="3">
    <source>
        <dbReference type="ARBA" id="ARBA00004906"/>
    </source>
</evidence>
<feature type="transmembrane region" description="Helical" evidence="11">
    <location>
        <begin position="100"/>
        <end position="118"/>
    </location>
</feature>
<evidence type="ECO:0000313" key="12">
    <source>
        <dbReference type="EMBL" id="CAD2169704.1"/>
    </source>
</evidence>
<name>A0A6V7V448_MELEN</name>
<evidence type="ECO:0000256" key="4">
    <source>
        <dbReference type="ARBA" id="ARBA00012483"/>
    </source>
</evidence>
<dbReference type="GO" id="GO:0061630">
    <property type="term" value="F:ubiquitin protein ligase activity"/>
    <property type="evidence" value="ECO:0007669"/>
    <property type="project" value="UniProtKB-EC"/>
</dbReference>
<keyword evidence="6 11" id="KW-0812">Transmembrane</keyword>
<feature type="compositionally biased region" description="Polar residues" evidence="10">
    <location>
        <begin position="1"/>
        <end position="11"/>
    </location>
</feature>
<reference evidence="12 13" key="1">
    <citation type="submission" date="2020-08" db="EMBL/GenBank/DDBJ databases">
        <authorList>
            <person name="Koutsovoulos G."/>
            <person name="Danchin GJ E."/>
        </authorList>
    </citation>
    <scope>NUCLEOTIDE SEQUENCE [LARGE SCALE GENOMIC DNA]</scope>
</reference>
<feature type="transmembrane region" description="Helical" evidence="11">
    <location>
        <begin position="60"/>
        <end position="80"/>
    </location>
</feature>
<protein>
    <recommendedName>
        <fullName evidence="4">RING-type E3 ubiquitin transferase</fullName>
        <ecNumber evidence="4">2.3.2.27</ecNumber>
    </recommendedName>
</protein>
<comment type="pathway">
    <text evidence="3">Protein modification; protein ubiquitination.</text>
</comment>
<evidence type="ECO:0000256" key="9">
    <source>
        <dbReference type="ARBA" id="ARBA00023136"/>
    </source>
</evidence>
<dbReference type="GO" id="GO:0036503">
    <property type="term" value="P:ERAD pathway"/>
    <property type="evidence" value="ECO:0007669"/>
    <property type="project" value="TreeGrafter"/>
</dbReference>
<sequence>MLDEGMQQQNEQGEHRQARQRVQEQREQRNLGAQHHALLHFRDTALTVEYVRPNLFPLRIVLLLICFAITAILLALSAFLIPVTIGRTLFKTLSSQIHDLYSIATGVYICWILTRLISMTKEWLLHFRDTALTVEYVRPNLSLF</sequence>
<evidence type="ECO:0000256" key="8">
    <source>
        <dbReference type="ARBA" id="ARBA00022989"/>
    </source>
</evidence>
<evidence type="ECO:0000256" key="11">
    <source>
        <dbReference type="SAM" id="Phobius"/>
    </source>
</evidence>
<dbReference type="PANTHER" id="PTHR13145:SF0">
    <property type="entry name" value="E3 UBIQUITIN-PROTEIN LIGASE MARCHF6"/>
    <property type="match status" value="1"/>
</dbReference>
<dbReference type="EC" id="2.3.2.27" evidence="4"/>
<organism evidence="12 13">
    <name type="scientific">Meloidogyne enterolobii</name>
    <name type="common">Root-knot nematode worm</name>
    <name type="synonym">Meloidogyne mayaguensis</name>
    <dbReference type="NCBI Taxonomy" id="390850"/>
    <lineage>
        <taxon>Eukaryota</taxon>
        <taxon>Metazoa</taxon>
        <taxon>Ecdysozoa</taxon>
        <taxon>Nematoda</taxon>
        <taxon>Chromadorea</taxon>
        <taxon>Rhabditida</taxon>
        <taxon>Tylenchina</taxon>
        <taxon>Tylenchomorpha</taxon>
        <taxon>Tylenchoidea</taxon>
        <taxon>Meloidogynidae</taxon>
        <taxon>Meloidogyninae</taxon>
        <taxon>Meloidogyne</taxon>
    </lineage>
</organism>
<feature type="region of interest" description="Disordered" evidence="10">
    <location>
        <begin position="1"/>
        <end position="26"/>
    </location>
</feature>
<proteinExistence type="predicted"/>
<dbReference type="EMBL" id="CAJEWN010000157">
    <property type="protein sequence ID" value="CAD2169704.1"/>
    <property type="molecule type" value="Genomic_DNA"/>
</dbReference>
<dbReference type="Proteomes" id="UP000580250">
    <property type="component" value="Unassembled WGS sequence"/>
</dbReference>
<evidence type="ECO:0000256" key="2">
    <source>
        <dbReference type="ARBA" id="ARBA00004141"/>
    </source>
</evidence>
<comment type="caution">
    <text evidence="12">The sequence shown here is derived from an EMBL/GenBank/DDBJ whole genome shotgun (WGS) entry which is preliminary data.</text>
</comment>
<evidence type="ECO:0000256" key="6">
    <source>
        <dbReference type="ARBA" id="ARBA00022692"/>
    </source>
</evidence>
<dbReference type="OrthoDB" id="264354at2759"/>
<comment type="subcellular location">
    <subcellularLocation>
        <location evidence="2">Membrane</location>
        <topology evidence="2">Multi-pass membrane protein</topology>
    </subcellularLocation>
</comment>
<dbReference type="AlphaFoldDB" id="A0A6V7V448"/>
<keyword evidence="5" id="KW-0808">Transferase</keyword>
<keyword evidence="7" id="KW-0833">Ubl conjugation pathway</keyword>
<evidence type="ECO:0000256" key="10">
    <source>
        <dbReference type="SAM" id="MobiDB-lite"/>
    </source>
</evidence>
<dbReference type="PANTHER" id="PTHR13145">
    <property type="entry name" value="SSM4 PROTEIN"/>
    <property type="match status" value="1"/>
</dbReference>
<evidence type="ECO:0000256" key="5">
    <source>
        <dbReference type="ARBA" id="ARBA00022679"/>
    </source>
</evidence>
<accession>A0A6V7V448</accession>
<comment type="catalytic activity">
    <reaction evidence="1">
        <text>S-ubiquitinyl-[E2 ubiquitin-conjugating enzyme]-L-cysteine + [acceptor protein]-L-lysine = [E2 ubiquitin-conjugating enzyme]-L-cysteine + N(6)-ubiquitinyl-[acceptor protein]-L-lysine.</text>
        <dbReference type="EC" id="2.3.2.27"/>
    </reaction>
</comment>